<feature type="compositionally biased region" description="Polar residues" evidence="1">
    <location>
        <begin position="1358"/>
        <end position="1375"/>
    </location>
</feature>
<feature type="region of interest" description="Disordered" evidence="1">
    <location>
        <begin position="1356"/>
        <end position="1445"/>
    </location>
</feature>
<feature type="compositionally biased region" description="Polar residues" evidence="1">
    <location>
        <begin position="1258"/>
        <end position="1272"/>
    </location>
</feature>
<feature type="region of interest" description="Disordered" evidence="1">
    <location>
        <begin position="1"/>
        <end position="64"/>
    </location>
</feature>
<reference evidence="2 3" key="1">
    <citation type="submission" date="2021-06" db="EMBL/GenBank/DDBJ databases">
        <title>Genome sequence of Babesia caballi.</title>
        <authorList>
            <person name="Yamagishi J."/>
            <person name="Kidaka T."/>
            <person name="Ochi A."/>
        </authorList>
    </citation>
    <scope>NUCLEOTIDE SEQUENCE [LARGE SCALE GENOMIC DNA]</scope>
    <source>
        <strain evidence="2">USDA-D6B2</strain>
    </source>
</reference>
<evidence type="ECO:0000256" key="1">
    <source>
        <dbReference type="SAM" id="MobiDB-lite"/>
    </source>
</evidence>
<protein>
    <submittedName>
        <fullName evidence="2">Cuticle protein 38-like protein</fullName>
    </submittedName>
</protein>
<organism evidence="2 3">
    <name type="scientific">Babesia caballi</name>
    <dbReference type="NCBI Taxonomy" id="5871"/>
    <lineage>
        <taxon>Eukaryota</taxon>
        <taxon>Sar</taxon>
        <taxon>Alveolata</taxon>
        <taxon>Apicomplexa</taxon>
        <taxon>Aconoidasida</taxon>
        <taxon>Piroplasmida</taxon>
        <taxon>Babesiidae</taxon>
        <taxon>Babesia</taxon>
    </lineage>
</organism>
<dbReference type="PANTHER" id="PTHR40380:SF1">
    <property type="match status" value="1"/>
</dbReference>
<keyword evidence="3" id="KW-1185">Reference proteome</keyword>
<feature type="compositionally biased region" description="Basic and acidic residues" evidence="1">
    <location>
        <begin position="1590"/>
        <end position="1604"/>
    </location>
</feature>
<feature type="compositionally biased region" description="Polar residues" evidence="1">
    <location>
        <begin position="55"/>
        <end position="64"/>
    </location>
</feature>
<sequence>MAESQEEIDRRESELTEHTMEGGASEREELGSVSAAESSRTSRDAGSQREDAGQRRSSFTSMRLMSDEQSINLRIRKADERKQWSAIKCLVKKINSLSEAFGDAGWGPAYETPAKPTRKGPTMELYFGRAKRPDNCSLIMQTPDSMERYSFYGKLMQHTSCAPYAITTVTYGHVVGIGKCAMCGTQCGKVIVYRLDRFERVMALDTLHYYGRAENPQEELSDLDVDEETVRAPNEFEINSLKLVKTFEAYARMLIIGNQLGHLLVVELPSMRLLNVIYYPVGGESESASGGDSDLSEDEYDEPPPRRSVALPVPLGEPSAYISCLKVHPVINDVWVGYGDGAFAVFEIPSGRCKKHVPVDSLERQASCDFDIDARWQRVTSIHFSSMLEIALVVHGNIRVDVWDTRCYTLLKSLPASVITCDSSLISAMRVYEGYDKMCLLFVGSMEGALIIRRLERVSSTEISWTLLLNLLYDVQFNAGAGDKADDDRANITGLRPGPSATCLLLRGERRGAAEAEAHVAAGHEEGVFHVGEADDAAAVAVVLGVLGVAAGGGAGAAERGGPQAVDLLELVAGGAPAHALLGHHEVPAAAGVVEGQPGHDEERVVVGGRLEEEEEGHEGVLAAEGAEVERQLRVATRLGGVEAGPSFSLGGENLGGLGCVPRDLRGDAVLEALVLLLEEEAHGRRAPGGVGEGDGEAGVVELVGSDAGPGHRDCGVDGADAVNGGASDGDDGAVHQLQQRHEEPGEGPRGLGGLVLLVEADAVAAGGVDAHVREGDGVLGVAHLVEGVEHLAGGLHVRLEAGLVARVSGLGQEQRYAVVESAALDDEGARVAGFLGCGFQLELLAGLDVGHHAGLVVGGALQLRGVFEGGAGRFGTRLRSRFRTTWRVGGGRTGGWATCLRVHGVPHEGQVHGVPHEGQVHVVPHEGQVHGVPHEGQVHVVPHEGQVHGVPHEGQVHGVPHEGQVHGVPHEGQVHVVPHEGQVHGVPHEGQVHVVPHEGQVHGVPHEGQVHGVPHEGQVHGVPHEGQVHVVPHERQVHVVPHEGQVHVLFRCDCPHCVLPRRGRRWCSVEGCAWRWDAFPPAWRRRFRVPHGFAPVLPWTVLSRRCQVSSPMISPLLDQLWHLSRGGRRHRVRRRGRPRRGPPSPDTAAGSLSSVCSVVLLSLWVSFACVSLAWVSLVEASFELALSPCLSPCSCPPAVESLEDSVVVSVEESVVVSAFLGSADAVSLDGGDSLGQVHCLHKGAARVGRREAKSRSTKPGRTLPSQWQNGNDARRRRRTAQSIGRGTTASEFRRGADEGSRPVLRCNEVDELGKVERNAAPHDNLTRVAQNLVQLVSTPPANGLRNVEKLAADGEQLAQSAEPSHSDPVSTQIANLRRAKTRRPQYSPHQLACCGGCRPQQQQSAGGHQKQESDAGEEPEENTREPPRVEDAAQEFQVGQEKVVDRRRRRRTTLVRSSRSHQVVRVLVVGELVVRHEALAVARVGALEAVGNHHEKSRAGVLGRNAHKHAVSSGHAGEGGNGAQRNHLATRPLGNNVAQLEDEPSVAHVPLVLEPRLLNAGLGNLNRSQGLTAVPLAVVVAENAGQKQQSEDHRKDYAEEKQNHHGQGAVVHAVQVYHDLAVGHGGGVHGEHLAGVHGESNREQLLVAHERDAGENVEAGHETDEALGDEPPLLGVAAVGGVAHGVVAMQRVRRSNGELGRHDGVLDGVPRVENGLLALDGEVDHLRAHNGEQTVDDEK</sequence>
<dbReference type="EMBL" id="BPLF01000002">
    <property type="protein sequence ID" value="GIX62415.1"/>
    <property type="molecule type" value="Genomic_DNA"/>
</dbReference>
<feature type="compositionally biased region" description="Low complexity" evidence="1">
    <location>
        <begin position="717"/>
        <end position="726"/>
    </location>
</feature>
<gene>
    <name evidence="2" type="ORF">BcabD6B2_18500</name>
</gene>
<evidence type="ECO:0000313" key="3">
    <source>
        <dbReference type="Proteomes" id="UP001497744"/>
    </source>
</evidence>
<feature type="compositionally biased region" description="Polar residues" evidence="1">
    <location>
        <begin position="1281"/>
        <end position="1291"/>
    </location>
</feature>
<comment type="caution">
    <text evidence="2">The sequence shown here is derived from an EMBL/GenBank/DDBJ whole genome shotgun (WGS) entry which is preliminary data.</text>
</comment>
<dbReference type="Proteomes" id="UP001497744">
    <property type="component" value="Unassembled WGS sequence"/>
</dbReference>
<name>A0AAV4LS75_BABCB</name>
<dbReference type="RefSeq" id="XP_067714484.1">
    <property type="nucleotide sequence ID" value="XM_067858383.1"/>
</dbReference>
<proteinExistence type="predicted"/>
<dbReference type="PANTHER" id="PTHR40380">
    <property type="entry name" value="FIBRONECTIN TYPE-III DOMAIN-CONTAINING PROTEIN-RELATED"/>
    <property type="match status" value="1"/>
</dbReference>
<dbReference type="InterPro" id="IPR036322">
    <property type="entry name" value="WD40_repeat_dom_sf"/>
</dbReference>
<feature type="region of interest" description="Disordered" evidence="1">
    <location>
        <begin position="1129"/>
        <end position="1152"/>
    </location>
</feature>
<feature type="compositionally biased region" description="Basic and acidic residues" evidence="1">
    <location>
        <begin position="7"/>
        <end position="30"/>
    </location>
</feature>
<dbReference type="SUPFAM" id="SSF50978">
    <property type="entry name" value="WD40 repeat-like"/>
    <property type="match status" value="1"/>
</dbReference>
<feature type="region of interest" description="Disordered" evidence="1">
    <location>
        <begin position="1585"/>
        <end position="1606"/>
    </location>
</feature>
<accession>A0AAV4LS75</accession>
<evidence type="ECO:0000313" key="2">
    <source>
        <dbReference type="EMBL" id="GIX62415.1"/>
    </source>
</evidence>
<feature type="region of interest" description="Disordered" evidence="1">
    <location>
        <begin position="1508"/>
        <end position="1529"/>
    </location>
</feature>
<feature type="region of interest" description="Disordered" evidence="1">
    <location>
        <begin position="285"/>
        <end position="307"/>
    </location>
</feature>
<feature type="compositionally biased region" description="Basic residues" evidence="1">
    <location>
        <begin position="1129"/>
        <end position="1141"/>
    </location>
</feature>
<feature type="region of interest" description="Disordered" evidence="1">
    <location>
        <begin position="710"/>
        <end position="751"/>
    </location>
</feature>
<dbReference type="GeneID" id="94193896"/>
<feature type="region of interest" description="Disordered" evidence="1">
    <location>
        <begin position="1246"/>
        <end position="1300"/>
    </location>
</feature>
<feature type="compositionally biased region" description="Basic and acidic residues" evidence="1">
    <location>
        <begin position="40"/>
        <end position="54"/>
    </location>
</feature>
<feature type="compositionally biased region" description="Basic and acidic residues" evidence="1">
    <location>
        <begin position="1422"/>
        <end position="1432"/>
    </location>
</feature>